<dbReference type="PANTHER" id="PTHR11177">
    <property type="entry name" value="CHITINASE"/>
    <property type="match status" value="1"/>
</dbReference>
<proteinExistence type="inferred from homology"/>
<evidence type="ECO:0000256" key="5">
    <source>
        <dbReference type="SAM" id="MobiDB-lite"/>
    </source>
</evidence>
<evidence type="ECO:0000256" key="4">
    <source>
        <dbReference type="RuleBase" id="RU004453"/>
    </source>
</evidence>
<dbReference type="SUPFAM" id="SSF51445">
    <property type="entry name" value="(Trans)glycosidases"/>
    <property type="match status" value="1"/>
</dbReference>
<dbReference type="GO" id="GO:0004568">
    <property type="term" value="F:chitinase activity"/>
    <property type="evidence" value="ECO:0007669"/>
    <property type="project" value="TreeGrafter"/>
</dbReference>
<dbReference type="PANTHER" id="PTHR11177:SF368">
    <property type="entry name" value="GH18 DOMAIN-CONTAINING PROTEIN"/>
    <property type="match status" value="1"/>
</dbReference>
<comment type="similarity">
    <text evidence="4">Belongs to the glycosyl hydrolase 18 family.</text>
</comment>
<evidence type="ECO:0000313" key="7">
    <source>
        <dbReference type="EMBL" id="SPC91399.1"/>
    </source>
</evidence>
<dbReference type="InterPro" id="IPR001579">
    <property type="entry name" value="Glyco_hydro_18_chit_AS"/>
</dbReference>
<dbReference type="GO" id="GO:0005576">
    <property type="term" value="C:extracellular region"/>
    <property type="evidence" value="ECO:0007669"/>
    <property type="project" value="TreeGrafter"/>
</dbReference>
<protein>
    <recommendedName>
        <fullName evidence="6">GH18 domain-containing protein</fullName>
    </recommendedName>
</protein>
<name>A0A2N9FWM5_FAGSY</name>
<evidence type="ECO:0000256" key="2">
    <source>
        <dbReference type="ARBA" id="ARBA00023295"/>
    </source>
</evidence>
<dbReference type="InterPro" id="IPR017853">
    <property type="entry name" value="GH"/>
</dbReference>
<reference evidence="7" key="1">
    <citation type="submission" date="2018-02" db="EMBL/GenBank/DDBJ databases">
        <authorList>
            <person name="Cohen D.B."/>
            <person name="Kent A.D."/>
        </authorList>
    </citation>
    <scope>NUCLEOTIDE SEQUENCE</scope>
</reference>
<dbReference type="Gene3D" id="3.20.20.80">
    <property type="entry name" value="Glycosidases"/>
    <property type="match status" value="1"/>
</dbReference>
<dbReference type="PROSITE" id="PS01095">
    <property type="entry name" value="GH18_1"/>
    <property type="match status" value="1"/>
</dbReference>
<feature type="region of interest" description="Disordered" evidence="5">
    <location>
        <begin position="1"/>
        <end position="20"/>
    </location>
</feature>
<dbReference type="Pfam" id="PF00704">
    <property type="entry name" value="Glyco_hydro_18"/>
    <property type="match status" value="1"/>
</dbReference>
<keyword evidence="2 3" id="KW-0326">Glycosidase</keyword>
<dbReference type="AlphaFoldDB" id="A0A2N9FWM5"/>
<dbReference type="GO" id="GO:0008061">
    <property type="term" value="F:chitin binding"/>
    <property type="evidence" value="ECO:0007669"/>
    <property type="project" value="TreeGrafter"/>
</dbReference>
<evidence type="ECO:0000259" key="6">
    <source>
        <dbReference type="PROSITE" id="PS51910"/>
    </source>
</evidence>
<dbReference type="GO" id="GO:0005975">
    <property type="term" value="P:carbohydrate metabolic process"/>
    <property type="evidence" value="ECO:0007669"/>
    <property type="project" value="InterPro"/>
</dbReference>
<dbReference type="EMBL" id="OIVN01001224">
    <property type="protein sequence ID" value="SPC91399.1"/>
    <property type="molecule type" value="Genomic_DNA"/>
</dbReference>
<dbReference type="InterPro" id="IPR001223">
    <property type="entry name" value="Glyco_hydro18_cat"/>
</dbReference>
<evidence type="ECO:0000256" key="3">
    <source>
        <dbReference type="RuleBase" id="RU000489"/>
    </source>
</evidence>
<organism evidence="7">
    <name type="scientific">Fagus sylvatica</name>
    <name type="common">Beechnut</name>
    <dbReference type="NCBI Taxonomy" id="28930"/>
    <lineage>
        <taxon>Eukaryota</taxon>
        <taxon>Viridiplantae</taxon>
        <taxon>Streptophyta</taxon>
        <taxon>Embryophyta</taxon>
        <taxon>Tracheophyta</taxon>
        <taxon>Spermatophyta</taxon>
        <taxon>Magnoliopsida</taxon>
        <taxon>eudicotyledons</taxon>
        <taxon>Gunneridae</taxon>
        <taxon>Pentapetalae</taxon>
        <taxon>rosids</taxon>
        <taxon>fabids</taxon>
        <taxon>Fagales</taxon>
        <taxon>Fagaceae</taxon>
        <taxon>Fagus</taxon>
    </lineage>
</organism>
<keyword evidence="1 3" id="KW-0378">Hydrolase</keyword>
<sequence>MQKQPETTSPSPSTPPHGVKATLHTKTPQAKTFLSIGGGTASPNTFSNMASNPDSHAAFINSTISVAGKYGFDGLDFDWEFPNTPQDMSNLSLFFKEWREAIENESSISGKTKLFLSVAIYFASSIFLSNIPRAYPIEAINKYVDFVSPMCYDYRGS</sequence>
<gene>
    <name evidence="7" type="ORF">FSB_LOCUS19281</name>
</gene>
<accession>A0A2N9FWM5</accession>
<dbReference type="PROSITE" id="PS51910">
    <property type="entry name" value="GH18_2"/>
    <property type="match status" value="1"/>
</dbReference>
<evidence type="ECO:0000256" key="1">
    <source>
        <dbReference type="ARBA" id="ARBA00022801"/>
    </source>
</evidence>
<dbReference type="GO" id="GO:0006032">
    <property type="term" value="P:chitin catabolic process"/>
    <property type="evidence" value="ECO:0007669"/>
    <property type="project" value="TreeGrafter"/>
</dbReference>
<dbReference type="InterPro" id="IPR050314">
    <property type="entry name" value="Glycosyl_Hydrlase_18"/>
</dbReference>
<feature type="domain" description="GH18" evidence="6">
    <location>
        <begin position="1"/>
        <end position="157"/>
    </location>
</feature>